<protein>
    <submittedName>
        <fullName evidence="1">Uncharacterized protein</fullName>
    </submittedName>
</protein>
<evidence type="ECO:0000313" key="2">
    <source>
        <dbReference type="Proteomes" id="UP000257109"/>
    </source>
</evidence>
<reference evidence="1" key="1">
    <citation type="submission" date="2018-05" db="EMBL/GenBank/DDBJ databases">
        <title>Draft genome of Mucuna pruriens seed.</title>
        <authorList>
            <person name="Nnadi N.E."/>
            <person name="Vos R."/>
            <person name="Hasami M.H."/>
            <person name="Devisetty U.K."/>
            <person name="Aguiy J.C."/>
        </authorList>
    </citation>
    <scope>NUCLEOTIDE SEQUENCE [LARGE SCALE GENOMIC DNA]</scope>
    <source>
        <strain evidence="1">JCA_2017</strain>
    </source>
</reference>
<name>A0A371G2C4_MUCPR</name>
<feature type="non-terminal residue" evidence="1">
    <location>
        <position position="1"/>
    </location>
</feature>
<accession>A0A371G2C4</accession>
<dbReference type="Proteomes" id="UP000257109">
    <property type="component" value="Unassembled WGS sequence"/>
</dbReference>
<comment type="caution">
    <text evidence="1">The sequence shown here is derived from an EMBL/GenBank/DDBJ whole genome shotgun (WGS) entry which is preliminary data.</text>
</comment>
<dbReference type="EMBL" id="QJKJ01006970">
    <property type="protein sequence ID" value="RDX84710.1"/>
    <property type="molecule type" value="Genomic_DNA"/>
</dbReference>
<organism evidence="1 2">
    <name type="scientific">Mucuna pruriens</name>
    <name type="common">Velvet bean</name>
    <name type="synonym">Dolichos pruriens</name>
    <dbReference type="NCBI Taxonomy" id="157652"/>
    <lineage>
        <taxon>Eukaryota</taxon>
        <taxon>Viridiplantae</taxon>
        <taxon>Streptophyta</taxon>
        <taxon>Embryophyta</taxon>
        <taxon>Tracheophyta</taxon>
        <taxon>Spermatophyta</taxon>
        <taxon>Magnoliopsida</taxon>
        <taxon>eudicotyledons</taxon>
        <taxon>Gunneridae</taxon>
        <taxon>Pentapetalae</taxon>
        <taxon>rosids</taxon>
        <taxon>fabids</taxon>
        <taxon>Fabales</taxon>
        <taxon>Fabaceae</taxon>
        <taxon>Papilionoideae</taxon>
        <taxon>50 kb inversion clade</taxon>
        <taxon>NPAAA clade</taxon>
        <taxon>indigoferoid/millettioid clade</taxon>
        <taxon>Phaseoleae</taxon>
        <taxon>Mucuna</taxon>
    </lineage>
</organism>
<proteinExistence type="predicted"/>
<gene>
    <name evidence="1" type="ORF">CR513_34199</name>
</gene>
<keyword evidence="2" id="KW-1185">Reference proteome</keyword>
<evidence type="ECO:0000313" key="1">
    <source>
        <dbReference type="EMBL" id="RDX84710.1"/>
    </source>
</evidence>
<dbReference type="AlphaFoldDB" id="A0A371G2C4"/>
<dbReference type="OrthoDB" id="1752182at2759"/>
<sequence>MVNIDTLVESWALHDCFLERFDLGEDPYKHLKEFHGERNLISNMSGAGLVDIASVNVIGVVEVVEVATSIAIHCATIIAPNNHSQNLQSKQEERLLQVLSKHRKATGWTLADLLGINPSICMHGIPLDKEA</sequence>